<keyword evidence="3" id="KW-0539">Nucleus</keyword>
<sequence length="659" mass="77704">MAEIILNTTINQNKYENEETESYCKNNGRNHTIESQITNENLCTEIENLHNIPNKTDNSQNLLSANYKTDVTGSPHKNTFLFRQKDLVKSPLFKNLVLNKSDKYTQSINTTELNTYLVRKRTISASSDYDLFKSELDDIENFGNNFSNIENISLLHDLDSIVKFEDSKVSSILSSSMLNVNAIQETDDSMLEATKDPVTDPLSISDHEEKDTNKIMDPDTKINKKIHSRWNSNLNYPFKKQKCDLNTEEKHLFTELESINKCENLPLILIKKLQELNIKLIHKVPRQHKIELSGSHAPSRKEKILFQKYGPIRNGTYTPAEDKIIMENWKTFCRLHDWDTKRTEPFLNWRHNGKYYIDDVKERRKFVQFLANGLPWRTLYSVHSRFKTLYSNKITRQRYTSKEDKKILMYIQNKHLDKRNTKYTELAKLLKRTSRSIFKRYQYLKKFKDERRSEVTPSANIKWTLPLIKRFIKTLLTVTLSEDIRELKGATLPKPVWQKMETKLNIHENVLKTFWQHQLHLQLFSTGPIYLNDIKIQLIEYMYEKGISSTREIIWPNVAQYFDGATAIFLCKTFFYLVQECNMNDVDNFADVVEYLYRTKIPEIQKAQTDKFLPRIIYKDGKISLLKAKNNDTIIIENDQESNHHETDQETDHNTDFNT</sequence>
<dbReference type="OrthoDB" id="5812619at2759"/>
<proteinExistence type="predicted"/>
<evidence type="ECO:0000256" key="3">
    <source>
        <dbReference type="ARBA" id="ARBA00023242"/>
    </source>
</evidence>
<evidence type="ECO:0000256" key="1">
    <source>
        <dbReference type="ARBA" id="ARBA00004123"/>
    </source>
</evidence>
<reference evidence="6" key="1">
    <citation type="submission" date="2025-08" db="UniProtKB">
        <authorList>
            <consortium name="RefSeq"/>
        </authorList>
    </citation>
    <scope>IDENTIFICATION</scope>
</reference>
<keyword evidence="2" id="KW-0238">DNA-binding</keyword>
<dbReference type="Proteomes" id="UP000504615">
    <property type="component" value="Unplaced"/>
</dbReference>
<comment type="subcellular location">
    <subcellularLocation>
        <location evidence="1">Nucleus</location>
    </subcellularLocation>
</comment>
<dbReference type="AlphaFoldDB" id="A0A8N1S6Q8"/>
<dbReference type="PANTHER" id="PTHR46380">
    <property type="entry name" value="CYCLIN-D-BINDING MYB-LIKE TRANSCRIPTION FACTOR 1"/>
    <property type="match status" value="1"/>
</dbReference>
<evidence type="ECO:0000313" key="5">
    <source>
        <dbReference type="Proteomes" id="UP000504615"/>
    </source>
</evidence>
<dbReference type="GO" id="GO:0005634">
    <property type="term" value="C:nucleus"/>
    <property type="evidence" value="ECO:0007669"/>
    <property type="project" value="UniProtKB-SubCell"/>
</dbReference>
<name>A0A8N1S6Q8_9HYME</name>
<dbReference type="GO" id="GO:0000978">
    <property type="term" value="F:RNA polymerase II cis-regulatory region sequence-specific DNA binding"/>
    <property type="evidence" value="ECO:0007669"/>
    <property type="project" value="TreeGrafter"/>
</dbReference>
<feature type="compositionally biased region" description="Basic and acidic residues" evidence="4">
    <location>
        <begin position="641"/>
        <end position="659"/>
    </location>
</feature>
<keyword evidence="5" id="KW-1185">Reference proteome</keyword>
<dbReference type="GO" id="GO:0000981">
    <property type="term" value="F:DNA-binding transcription factor activity, RNA polymerase II-specific"/>
    <property type="evidence" value="ECO:0007669"/>
    <property type="project" value="TreeGrafter"/>
</dbReference>
<accession>A0A8N1S6Q8</accession>
<dbReference type="GeneID" id="105425722"/>
<gene>
    <name evidence="6" type="primary">LOC105425722</name>
</gene>
<evidence type="ECO:0000256" key="4">
    <source>
        <dbReference type="SAM" id="MobiDB-lite"/>
    </source>
</evidence>
<dbReference type="SUPFAM" id="SSF46689">
    <property type="entry name" value="Homeodomain-like"/>
    <property type="match status" value="1"/>
</dbReference>
<feature type="region of interest" description="Disordered" evidence="4">
    <location>
        <begin position="637"/>
        <end position="659"/>
    </location>
</feature>
<dbReference type="InterPro" id="IPR009057">
    <property type="entry name" value="Homeodomain-like_sf"/>
</dbReference>
<evidence type="ECO:0000256" key="2">
    <source>
        <dbReference type="ARBA" id="ARBA00023125"/>
    </source>
</evidence>
<dbReference type="InterPro" id="IPR051651">
    <property type="entry name" value="DMTF1_DNA-bind_reg"/>
</dbReference>
<organism evidence="5 6">
    <name type="scientific">Pogonomyrmex barbatus</name>
    <name type="common">red harvester ant</name>
    <dbReference type="NCBI Taxonomy" id="144034"/>
    <lineage>
        <taxon>Eukaryota</taxon>
        <taxon>Metazoa</taxon>
        <taxon>Ecdysozoa</taxon>
        <taxon>Arthropoda</taxon>
        <taxon>Hexapoda</taxon>
        <taxon>Insecta</taxon>
        <taxon>Pterygota</taxon>
        <taxon>Neoptera</taxon>
        <taxon>Endopterygota</taxon>
        <taxon>Hymenoptera</taxon>
        <taxon>Apocrita</taxon>
        <taxon>Aculeata</taxon>
        <taxon>Formicoidea</taxon>
        <taxon>Formicidae</taxon>
        <taxon>Myrmicinae</taxon>
        <taxon>Pogonomyrmex</taxon>
    </lineage>
</organism>
<dbReference type="PANTHER" id="PTHR46380:SF2">
    <property type="entry name" value="CYCLIN-D-BINDING MYB-LIKE TRANSCRIPTION FACTOR 1"/>
    <property type="match status" value="1"/>
</dbReference>
<dbReference type="RefSeq" id="XP_025073693.1">
    <property type="nucleotide sequence ID" value="XM_025217908.1"/>
</dbReference>
<protein>
    <submittedName>
        <fullName evidence="6">Uncharacterized protein LOC105425722</fullName>
    </submittedName>
</protein>
<evidence type="ECO:0000313" key="6">
    <source>
        <dbReference type="RefSeq" id="XP_025073693.1"/>
    </source>
</evidence>